<dbReference type="AlphaFoldDB" id="A0A412XSZ4"/>
<comment type="caution">
    <text evidence="1">The sequence shown here is derived from an EMBL/GenBank/DDBJ whole genome shotgun (WGS) entry which is preliminary data.</text>
</comment>
<accession>A0A412XSZ4</accession>
<evidence type="ECO:0000313" key="2">
    <source>
        <dbReference type="Proteomes" id="UP000284366"/>
    </source>
</evidence>
<dbReference type="Pfam" id="PF12099">
    <property type="entry name" value="DUF3575"/>
    <property type="match status" value="1"/>
</dbReference>
<dbReference type="Gene3D" id="3.30.1330.60">
    <property type="entry name" value="OmpA-like domain"/>
    <property type="match status" value="1"/>
</dbReference>
<proteinExistence type="predicted"/>
<gene>
    <name evidence="1" type="ORF">DWW09_17515</name>
</gene>
<organism evidence="1 2">
    <name type="scientific">Bacteroides clarus</name>
    <dbReference type="NCBI Taxonomy" id="626929"/>
    <lineage>
        <taxon>Bacteria</taxon>
        <taxon>Pseudomonadati</taxon>
        <taxon>Bacteroidota</taxon>
        <taxon>Bacteroidia</taxon>
        <taxon>Bacteroidales</taxon>
        <taxon>Bacteroidaceae</taxon>
        <taxon>Bacteroides</taxon>
    </lineage>
</organism>
<protein>
    <submittedName>
        <fullName evidence="1">DUF3575 domain-containing protein</fullName>
    </submittedName>
</protein>
<dbReference type="Proteomes" id="UP000284366">
    <property type="component" value="Unassembled WGS sequence"/>
</dbReference>
<dbReference type="EMBL" id="QRZG01000048">
    <property type="protein sequence ID" value="RGV48305.1"/>
    <property type="molecule type" value="Genomic_DNA"/>
</dbReference>
<evidence type="ECO:0000313" key="1">
    <source>
        <dbReference type="EMBL" id="RGV48305.1"/>
    </source>
</evidence>
<dbReference type="InterPro" id="IPR021958">
    <property type="entry name" value="DUF3575"/>
</dbReference>
<dbReference type="SUPFAM" id="SSF103088">
    <property type="entry name" value="OmpA-like"/>
    <property type="match status" value="1"/>
</dbReference>
<reference evidence="1 2" key="1">
    <citation type="submission" date="2018-08" db="EMBL/GenBank/DDBJ databases">
        <title>A genome reference for cultivated species of the human gut microbiota.</title>
        <authorList>
            <person name="Zou Y."/>
            <person name="Xue W."/>
            <person name="Luo G."/>
        </authorList>
    </citation>
    <scope>NUCLEOTIDE SEQUENCE [LARGE SCALE GENOMIC DNA]</scope>
    <source>
        <strain evidence="1 2">AF14-27</strain>
    </source>
</reference>
<dbReference type="RefSeq" id="WP_118047865.1">
    <property type="nucleotide sequence ID" value="NZ_JAQCUW010000021.1"/>
</dbReference>
<dbReference type="InterPro" id="IPR036737">
    <property type="entry name" value="OmpA-like_sf"/>
</dbReference>
<sequence length="558" mass="62029">MNLKPLLIIGFMQVLPFPIYSQEARETKKEIFSADTEQKTELVLHFRFDRSMVDYGYRDNNRILAAMHKIFADSLCVSRIDSVCIQAFSSPEGDADYNRRLALRRAQAVKGYLVWKYPGLNQYRIRTSAQAESWDALRDVALNDTLLPCRDEILQILKLNTGEKRKEALLKKLNTGIPYRHISQWILPELRNASICTVYMRPLRHAQQGSRLVADAQGNNGKEYQKADGTEITDDTEVVNGVRVAKGDDTNANGTEVINGVRVAKGNDTNANGTETVNGVNVAKGNVTNANGTETVNGVNAAKGNDTNANGTEVINGVRVAKGNDTNPDGTKNISGVRVTKGNDTNANGTELTDNTEITGSTKVTGNAQTTGSANAIVPGKSRRRPLFAVKTNLLFDAALMPNIELEVPIGKRWSLNGEYMFPWWLINDDRYCLQILMGGLEVRYRPGKRSGRDVLTGHFLGLYAGGGKYDLQWDKNGYQGEFFIAAGVSYGYAHSIARNLRLEYNIGIGMLRTDYRHYHSRDNHRTLLWQENGEYTGLGPTKLKISLVWLITGKNKK</sequence>
<name>A0A412XSZ4_9BACE</name>